<sequence>MSGDSLDRLQRSLEALAAGDTDVDPFDGDDRADLGEALRGVADRLDSLQRERDAERDRAAALFDHVTDPIARVTGASPPRVADGNDEFDTAFEGVASPGSPLADCFAEDCGDVVARVAAGEPVEATLRAATASGPADTDVRFVPVTGDEGYVVFDNPTAVQDEPVDRRQQLYEVTADPALSLDEKVERLLSMGCEWFGTGNGLLSRIDEATDDYRVERGVGPDPVSAGDRFPLSATYCRRTVDSDDILAIHDAPAEGEAADPGYADGGVTCYIGGRVVVDGRLYGTLCFYDEQPASAPFTALDRALVDLMTRWVSYELERSRRERSLAAVHDATVELLGVESVDAAAETVVETVEDVLDDAVVAFYQFRPTTGEFAPVATTPGFATGDPPALSVGAASPAWECLVDGEIWTFGDPAAVAADWTPENGASGGVLVPAGDHGLFVVATTTGPPDGDRRHLVETAATSAEAAFDRLASESDLRAHERELAERNDRLQRRVQVTEIMRTVNRSLIAAESRASIEAAVCQGLADATGIKFAWVGGWDADEGRLSPRTWAGDGGTYLDAVSLRADRREPAVVAARDGVPAVVGTVAEGVTVEAWREHATACGFASALAVPLSVDGHSHGVLAVYADEAGAFGDLEADVFGELGETIADAMAAVAAREALQADTHAELRLSVAADDTVLAQLQADTGGRVVYEGAANRGDGNDMFVSVAGASRDEVADALADRTRVTDYQHVASAGDRHAFEVTTADDSLPRVLARSGGNPQSIVADESDDLSVVVDVPADSDVRAYVDSLRSRYDSVELDGRRDVERSARTREELVQDLFDALTERQLEVLRTAYLAGFFEWPRETTGEGVAELLGVSQPTVNRHLRVAQRRLFEELFSMERPPAVRE</sequence>
<dbReference type="Proteomes" id="UP000198518">
    <property type="component" value="Unassembled WGS sequence"/>
</dbReference>
<gene>
    <name evidence="5" type="ORF">SAMN04487945_1994</name>
</gene>
<dbReference type="AlphaFoldDB" id="A0A1I0PV68"/>
<dbReference type="InterPro" id="IPR003018">
    <property type="entry name" value="GAF"/>
</dbReference>
<dbReference type="SUPFAM" id="SSF55781">
    <property type="entry name" value="GAF domain-like"/>
    <property type="match status" value="2"/>
</dbReference>
<dbReference type="Pfam" id="PF04967">
    <property type="entry name" value="HTH_10"/>
    <property type="match status" value="1"/>
</dbReference>
<dbReference type="InterPro" id="IPR031803">
    <property type="entry name" value="BAT_GAF/HTH-assoc"/>
</dbReference>
<dbReference type="Pfam" id="PF15915">
    <property type="entry name" value="BAT"/>
    <property type="match status" value="1"/>
</dbReference>
<keyword evidence="6" id="KW-1185">Reference proteome</keyword>
<accession>A0A1I0PV68</accession>
<dbReference type="Gene3D" id="3.30.450.40">
    <property type="match status" value="2"/>
</dbReference>
<dbReference type="InterPro" id="IPR029016">
    <property type="entry name" value="GAF-like_dom_sf"/>
</dbReference>
<dbReference type="OrthoDB" id="342253at2157"/>
<keyword evidence="1" id="KW-0805">Transcription regulation</keyword>
<dbReference type="Pfam" id="PF13185">
    <property type="entry name" value="GAF_2"/>
    <property type="match status" value="1"/>
</dbReference>
<protein>
    <submittedName>
        <fullName evidence="5">Predicted DNA binding protein, contains HTH domain</fullName>
    </submittedName>
</protein>
<dbReference type="Pfam" id="PF01590">
    <property type="entry name" value="GAF"/>
    <property type="match status" value="1"/>
</dbReference>
<organism evidence="5 6">
    <name type="scientific">Halobacterium jilantaiense</name>
    <dbReference type="NCBI Taxonomy" id="355548"/>
    <lineage>
        <taxon>Archaea</taxon>
        <taxon>Methanobacteriati</taxon>
        <taxon>Methanobacteriota</taxon>
        <taxon>Stenosarchaea group</taxon>
        <taxon>Halobacteria</taxon>
        <taxon>Halobacteriales</taxon>
        <taxon>Halobacteriaceae</taxon>
        <taxon>Halobacterium</taxon>
    </lineage>
</organism>
<dbReference type="RefSeq" id="WP_089669244.1">
    <property type="nucleotide sequence ID" value="NZ_FOJA01000001.1"/>
</dbReference>
<dbReference type="Gene3D" id="1.10.10.10">
    <property type="entry name" value="Winged helix-like DNA-binding domain superfamily/Winged helix DNA-binding domain"/>
    <property type="match status" value="1"/>
</dbReference>
<evidence type="ECO:0000313" key="5">
    <source>
        <dbReference type="EMBL" id="SEW18367.1"/>
    </source>
</evidence>
<keyword evidence="2" id="KW-0804">Transcription</keyword>
<evidence type="ECO:0000256" key="3">
    <source>
        <dbReference type="SAM" id="Coils"/>
    </source>
</evidence>
<feature type="domain" description="GAF" evidence="4">
    <location>
        <begin position="515"/>
        <end position="664"/>
    </location>
</feature>
<proteinExistence type="predicted"/>
<dbReference type="InterPro" id="IPR007050">
    <property type="entry name" value="HTH_bacterioopsin"/>
</dbReference>
<dbReference type="PANTHER" id="PTHR34236">
    <property type="entry name" value="DIMETHYL SULFOXIDE REDUCTASE TRANSCRIPTIONAL ACTIVATOR"/>
    <property type="match status" value="1"/>
</dbReference>
<dbReference type="EMBL" id="FOJA01000001">
    <property type="protein sequence ID" value="SEW18367.1"/>
    <property type="molecule type" value="Genomic_DNA"/>
</dbReference>
<evidence type="ECO:0000259" key="4">
    <source>
        <dbReference type="SMART" id="SM00065"/>
    </source>
</evidence>
<evidence type="ECO:0000256" key="1">
    <source>
        <dbReference type="ARBA" id="ARBA00023015"/>
    </source>
</evidence>
<dbReference type="STRING" id="355548.SAMN04487945_1994"/>
<dbReference type="SUPFAM" id="SSF88659">
    <property type="entry name" value="Sigma3 and sigma4 domains of RNA polymerase sigma factors"/>
    <property type="match status" value="1"/>
</dbReference>
<feature type="domain" description="GAF" evidence="4">
    <location>
        <begin position="181"/>
        <end position="328"/>
    </location>
</feature>
<dbReference type="InterPro" id="IPR013324">
    <property type="entry name" value="RNA_pol_sigma_r3/r4-like"/>
</dbReference>
<evidence type="ECO:0000256" key="2">
    <source>
        <dbReference type="ARBA" id="ARBA00023163"/>
    </source>
</evidence>
<reference evidence="5 6" key="1">
    <citation type="submission" date="2016-10" db="EMBL/GenBank/DDBJ databases">
        <authorList>
            <person name="de Groot N.N."/>
        </authorList>
    </citation>
    <scope>NUCLEOTIDE SEQUENCE [LARGE SCALE GENOMIC DNA]</scope>
    <source>
        <strain evidence="5 6">CGMCC 1.5337</strain>
    </source>
</reference>
<evidence type="ECO:0000313" key="6">
    <source>
        <dbReference type="Proteomes" id="UP000198518"/>
    </source>
</evidence>
<dbReference type="InterPro" id="IPR036388">
    <property type="entry name" value="WH-like_DNA-bd_sf"/>
</dbReference>
<name>A0A1I0PV68_9EURY</name>
<keyword evidence="3" id="KW-0175">Coiled coil</keyword>
<dbReference type="PANTHER" id="PTHR34236:SF1">
    <property type="entry name" value="DIMETHYL SULFOXIDE REDUCTASE TRANSCRIPTIONAL ACTIVATOR"/>
    <property type="match status" value="1"/>
</dbReference>
<dbReference type="SMART" id="SM00065">
    <property type="entry name" value="GAF"/>
    <property type="match status" value="2"/>
</dbReference>
<feature type="coiled-coil region" evidence="3">
    <location>
        <begin position="31"/>
        <end position="58"/>
    </location>
</feature>